<dbReference type="EMBL" id="FRBG01000012">
    <property type="protein sequence ID" value="SHL14070.1"/>
    <property type="molecule type" value="Genomic_DNA"/>
</dbReference>
<evidence type="ECO:0000313" key="2">
    <source>
        <dbReference type="EMBL" id="KXZ39999.1"/>
    </source>
</evidence>
<evidence type="ECO:0000313" key="4">
    <source>
        <dbReference type="Proteomes" id="UP000092605"/>
    </source>
</evidence>
<dbReference type="PROSITE" id="PS50943">
    <property type="entry name" value="HTH_CROC1"/>
    <property type="match status" value="1"/>
</dbReference>
<dbReference type="Proteomes" id="UP000092605">
    <property type="component" value="Unassembled WGS sequence"/>
</dbReference>
<dbReference type="Proteomes" id="UP000323392">
    <property type="component" value="Unassembled WGS sequence"/>
</dbReference>
<dbReference type="Gene3D" id="1.10.260.40">
    <property type="entry name" value="lambda repressor-like DNA-binding domains"/>
    <property type="match status" value="1"/>
</dbReference>
<accession>A0A150FQX5</accession>
<dbReference type="RefSeq" id="WP_066070120.1">
    <property type="nucleotide sequence ID" value="NZ_FRBG01000012.1"/>
</dbReference>
<gene>
    <name evidence="2" type="ORF">JWYL7_1074</name>
    <name evidence="3" type="ORF">SAMN05661008_01541</name>
</gene>
<dbReference type="GO" id="GO:0003677">
    <property type="term" value="F:DNA binding"/>
    <property type="evidence" value="ECO:0007669"/>
    <property type="project" value="InterPro"/>
</dbReference>
<dbReference type="InterPro" id="IPR001387">
    <property type="entry name" value="Cro/C1-type_HTH"/>
</dbReference>
<organism evidence="2 4">
    <name type="scientific">Alkalithermobacter thermoalcaliphilus JW-YL-7 = DSM 7308</name>
    <dbReference type="NCBI Taxonomy" id="1121328"/>
    <lineage>
        <taxon>Bacteria</taxon>
        <taxon>Bacillati</taxon>
        <taxon>Bacillota</taxon>
        <taxon>Clostridia</taxon>
        <taxon>Peptostreptococcales</taxon>
        <taxon>Tepidibacteraceae</taxon>
        <taxon>Alkalithermobacter</taxon>
    </lineage>
</organism>
<evidence type="ECO:0000313" key="3">
    <source>
        <dbReference type="EMBL" id="SHL14070.1"/>
    </source>
</evidence>
<evidence type="ECO:0000313" key="5">
    <source>
        <dbReference type="Proteomes" id="UP000323392"/>
    </source>
</evidence>
<sequence length="198" mass="22757">MLNKKEKLFKNIKDMRSITIVGKSTQELKTAYFSKNPNAILEILGKYNIDNKLYSYKDTAISVYFTRDQQTVFIFVKIKGGIMRFGDGEVVETPHLQDPVEEIKKIIDNLLEEVYDFYQVSIPLAFAEKIATGEGLSFSDMLMLIPCSQTDLSKQIGREKTTISDYKAGRKKPSIEVFAKLVELYPFLPWRSYLKSLI</sequence>
<protein>
    <submittedName>
        <fullName evidence="2">Helix-turn-helix domain protein</fullName>
    </submittedName>
</protein>
<reference evidence="3 5" key="2">
    <citation type="submission" date="2016-11" db="EMBL/GenBank/DDBJ databases">
        <authorList>
            <person name="Varghese N."/>
            <person name="Submissions S."/>
        </authorList>
    </citation>
    <scope>NUCLEOTIDE SEQUENCE [LARGE SCALE GENOMIC DNA]</scope>
    <source>
        <strain evidence="3 5">DSM 7308</strain>
    </source>
</reference>
<dbReference type="EMBL" id="LSFY01000001">
    <property type="protein sequence ID" value="KXZ39999.1"/>
    <property type="molecule type" value="Genomic_DNA"/>
</dbReference>
<feature type="domain" description="HTH cro/C1-type" evidence="1">
    <location>
        <begin position="148"/>
        <end position="191"/>
    </location>
</feature>
<dbReference type="CDD" id="cd00093">
    <property type="entry name" value="HTH_XRE"/>
    <property type="match status" value="1"/>
</dbReference>
<evidence type="ECO:0000259" key="1">
    <source>
        <dbReference type="PROSITE" id="PS50943"/>
    </source>
</evidence>
<dbReference type="PATRIC" id="fig|1121328.3.peg.1084"/>
<keyword evidence="5" id="KW-1185">Reference proteome</keyword>
<comment type="caution">
    <text evidence="2">The sequence shown here is derived from an EMBL/GenBank/DDBJ whole genome shotgun (WGS) entry which is preliminary data.</text>
</comment>
<dbReference type="STRING" id="1121328.JWYL7_1074"/>
<dbReference type="InterPro" id="IPR010982">
    <property type="entry name" value="Lambda_DNA-bd_dom_sf"/>
</dbReference>
<proteinExistence type="predicted"/>
<name>A0A150FQX5_CLOPD</name>
<reference evidence="2 4" key="1">
    <citation type="submission" date="2016-02" db="EMBL/GenBank/DDBJ databases">
        <title>Draft genome sequence for Clostridium paradoxum JW-YL-7.</title>
        <authorList>
            <person name="Utturkar S.M."/>
            <person name="Lancaster A."/>
            <person name="Poole F.L."/>
            <person name="Adams M.W."/>
            <person name="Brown S.D."/>
        </authorList>
    </citation>
    <scope>NUCLEOTIDE SEQUENCE [LARGE SCALE GENOMIC DNA]</scope>
    <source>
        <strain evidence="2 4">JW-YL-7</strain>
    </source>
</reference>
<dbReference type="SUPFAM" id="SSF47413">
    <property type="entry name" value="lambda repressor-like DNA-binding domains"/>
    <property type="match status" value="1"/>
</dbReference>
<dbReference type="AlphaFoldDB" id="A0A150FQX5"/>